<dbReference type="CDD" id="cd01298">
    <property type="entry name" value="ATZ_TRZ_like"/>
    <property type="match status" value="1"/>
</dbReference>
<organism evidence="3">
    <name type="scientific">Longilinea arvoryzae</name>
    <dbReference type="NCBI Taxonomy" id="360412"/>
    <lineage>
        <taxon>Bacteria</taxon>
        <taxon>Bacillati</taxon>
        <taxon>Chloroflexota</taxon>
        <taxon>Anaerolineae</taxon>
        <taxon>Anaerolineales</taxon>
        <taxon>Anaerolineaceae</taxon>
        <taxon>Longilinea</taxon>
    </lineage>
</organism>
<dbReference type="InterPro" id="IPR032466">
    <property type="entry name" value="Metal_Hydrolase"/>
</dbReference>
<evidence type="ECO:0000313" key="3">
    <source>
        <dbReference type="EMBL" id="GAP13975.1"/>
    </source>
</evidence>
<evidence type="ECO:0000256" key="1">
    <source>
        <dbReference type="ARBA" id="ARBA00022801"/>
    </source>
</evidence>
<gene>
    <name evidence="3" type="ORF">LARV_01734</name>
</gene>
<keyword evidence="4" id="KW-1185">Reference proteome</keyword>
<evidence type="ECO:0000313" key="4">
    <source>
        <dbReference type="Proteomes" id="UP000055060"/>
    </source>
</evidence>
<accession>A0A0S7B9D4</accession>
<evidence type="ECO:0000259" key="2">
    <source>
        <dbReference type="Pfam" id="PF01979"/>
    </source>
</evidence>
<dbReference type="PANTHER" id="PTHR43794">
    <property type="entry name" value="AMINOHYDROLASE SSNA-RELATED"/>
    <property type="match status" value="1"/>
</dbReference>
<reference evidence="3" key="1">
    <citation type="submission" date="2015-07" db="EMBL/GenBank/DDBJ databases">
        <title>Draft Genome Sequences of Anaerolinea thermolimosa IMO-1, Bellilinea caldifistulae GOMI-1, Leptolinea tardivitalis YMTK-2, Levilinea saccharolytica KIBI-1,Longilinea arvoryzae KOME-1, Previously Described as Members of the Anaerolineaceae (Chloroflexi).</title>
        <authorList>
            <person name="Sekiguchi Y."/>
            <person name="Ohashi A."/>
            <person name="Matsuura N."/>
            <person name="Tourlousse M.D."/>
        </authorList>
    </citation>
    <scope>NUCLEOTIDE SEQUENCE [LARGE SCALE GENOMIC DNA]</scope>
    <source>
        <strain evidence="3">KOME-1</strain>
    </source>
</reference>
<dbReference type="AlphaFoldDB" id="A0A0S7B9D4"/>
<dbReference type="InterPro" id="IPR006680">
    <property type="entry name" value="Amidohydro-rel"/>
</dbReference>
<feature type="domain" description="Amidohydrolase-related" evidence="2">
    <location>
        <begin position="38"/>
        <end position="395"/>
    </location>
</feature>
<dbReference type="GO" id="GO:0016810">
    <property type="term" value="F:hydrolase activity, acting on carbon-nitrogen (but not peptide) bonds"/>
    <property type="evidence" value="ECO:0007669"/>
    <property type="project" value="InterPro"/>
</dbReference>
<dbReference type="InterPro" id="IPR050287">
    <property type="entry name" value="MTA/SAH_deaminase"/>
</dbReference>
<keyword evidence="1" id="KW-0378">Hydrolase</keyword>
<dbReference type="PANTHER" id="PTHR43794:SF11">
    <property type="entry name" value="AMIDOHYDROLASE-RELATED DOMAIN-CONTAINING PROTEIN"/>
    <property type="match status" value="1"/>
</dbReference>
<dbReference type="EMBL" id="DF967972">
    <property type="protein sequence ID" value="GAP13975.1"/>
    <property type="molecule type" value="Genomic_DNA"/>
</dbReference>
<dbReference type="STRING" id="360412.LARV_01734"/>
<dbReference type="SUPFAM" id="SSF51338">
    <property type="entry name" value="Composite domain of metallo-dependent hydrolases"/>
    <property type="match status" value="1"/>
</dbReference>
<proteinExistence type="predicted"/>
<dbReference type="Pfam" id="PF01979">
    <property type="entry name" value="Amidohydro_1"/>
    <property type="match status" value="1"/>
</dbReference>
<dbReference type="Gene3D" id="2.30.40.10">
    <property type="entry name" value="Urease, subunit C, domain 1"/>
    <property type="match status" value="1"/>
</dbReference>
<dbReference type="InterPro" id="IPR011059">
    <property type="entry name" value="Metal-dep_hydrolase_composite"/>
</dbReference>
<dbReference type="SUPFAM" id="SSF51556">
    <property type="entry name" value="Metallo-dependent hydrolases"/>
    <property type="match status" value="1"/>
</dbReference>
<dbReference type="Gene3D" id="3.20.20.140">
    <property type="entry name" value="Metal-dependent hydrolases"/>
    <property type="match status" value="1"/>
</dbReference>
<sequence length="434" mass="48139">MIKQDVDVLIEGKRIVAVGRELTIPAKVDLIDASGCAVLPGLINTHTHLYQNFLKGIAGGIPLVPWCNEILFPTVGVLRDAVKENRRIPYLWTALSAIEMIKGGTTCCIDMDVTYEETLQAWREIGFRGVLAYTLTNRWVPAELRASEIEMRQKVLDFISEYHRPDGLTQVFMAPSTLFLCDDDLMSWVGEQSEKLHLGVQIHISETAGEVEDSIRETGLRPVERLEKLGLLNDRLSAVHCCHINAKEIDLLARTGANTVHCPKSNMKLADGIAPVTELKACGVPVAVATDGAASNDLLDMWEEMRAAVLLARVSRNDAAALTPADALQMATVDAARAARIDAGEIIPGKLADLILLDLNKAHLQPFHTEDVANMLVFCARSEDVRDTIIHGKVVMRNRRITTIDEEEILREAVEVERELFSQRKNYQFVSSEK</sequence>
<dbReference type="Proteomes" id="UP000055060">
    <property type="component" value="Unassembled WGS sequence"/>
</dbReference>
<name>A0A0S7B9D4_9CHLR</name>
<protein>
    <submittedName>
        <fullName evidence="3">Cytosine deaminase</fullName>
    </submittedName>
</protein>